<gene>
    <name evidence="1" type="ORF">RHIMIDRAFT_293979</name>
</gene>
<evidence type="ECO:0000313" key="1">
    <source>
        <dbReference type="EMBL" id="PHZ10034.1"/>
    </source>
</evidence>
<organism evidence="1 2">
    <name type="scientific">Rhizopus microsporus ATCC 52813</name>
    <dbReference type="NCBI Taxonomy" id="1340429"/>
    <lineage>
        <taxon>Eukaryota</taxon>
        <taxon>Fungi</taxon>
        <taxon>Fungi incertae sedis</taxon>
        <taxon>Mucoromycota</taxon>
        <taxon>Mucoromycotina</taxon>
        <taxon>Mucoromycetes</taxon>
        <taxon>Mucorales</taxon>
        <taxon>Mucorineae</taxon>
        <taxon>Rhizopodaceae</taxon>
        <taxon>Rhizopus</taxon>
    </lineage>
</organism>
<protein>
    <submittedName>
        <fullName evidence="1">Uncharacterized protein</fullName>
    </submittedName>
</protein>
<reference evidence="1 2" key="1">
    <citation type="journal article" date="2016" name="Proc. Natl. Acad. Sci. U.S.A.">
        <title>Lipid metabolic changes in an early divergent fungus govern the establishment of a mutualistic symbiosis with endobacteria.</title>
        <authorList>
            <person name="Lastovetsky O.A."/>
            <person name="Gaspar M.L."/>
            <person name="Mondo S.J."/>
            <person name="LaButti K.M."/>
            <person name="Sandor L."/>
            <person name="Grigoriev I.V."/>
            <person name="Henry S.A."/>
            <person name="Pawlowska T.E."/>
        </authorList>
    </citation>
    <scope>NUCLEOTIDE SEQUENCE [LARGE SCALE GENOMIC DNA]</scope>
    <source>
        <strain evidence="1 2">ATCC 52813</strain>
    </source>
</reference>
<dbReference type="RefSeq" id="XP_023463742.1">
    <property type="nucleotide sequence ID" value="XM_023614044.1"/>
</dbReference>
<sequence length="160" mass="18250">MSTEATAISLKIPFVHARHNHKVFKVPNNKNDAKNILAMDHFVWQLKKQLEEAHSSVQRMKQKHDDSVISRIMDSANTEINSLKAWIDSKVKKLMKHTEYGLLLPVEKDENKERFHFVKLYISIGYNVCSSPSSVLSANLSCLALDSLLTQLGWYTVPSL</sequence>
<accession>A0A2G4SMP1</accession>
<dbReference type="GeneID" id="35445033"/>
<name>A0A2G4SMP1_RHIZD</name>
<dbReference type="AlphaFoldDB" id="A0A2G4SMP1"/>
<keyword evidence="2" id="KW-1185">Reference proteome</keyword>
<proteinExistence type="predicted"/>
<dbReference type="EMBL" id="KZ303856">
    <property type="protein sequence ID" value="PHZ10034.1"/>
    <property type="molecule type" value="Genomic_DNA"/>
</dbReference>
<dbReference type="Proteomes" id="UP000242254">
    <property type="component" value="Unassembled WGS sequence"/>
</dbReference>
<evidence type="ECO:0000313" key="2">
    <source>
        <dbReference type="Proteomes" id="UP000242254"/>
    </source>
</evidence>